<dbReference type="PANTHER" id="PTHR47197:SF3">
    <property type="entry name" value="DIHYDRO-HEME D1 DEHYDROGENASE"/>
    <property type="match status" value="1"/>
</dbReference>
<dbReference type="PATRIC" id="fig|320787.5.peg.812"/>
<dbReference type="Pfam" id="PF13088">
    <property type="entry name" value="BNR_2"/>
    <property type="match status" value="1"/>
</dbReference>
<protein>
    <submittedName>
        <fullName evidence="4">Sialidase</fullName>
    </submittedName>
</protein>
<keyword evidence="5" id="KW-1185">Reference proteome</keyword>
<gene>
    <name evidence="4" type="ORF">CA2015_0731</name>
</gene>
<name>A0A0H4P7Q6_9BACT</name>
<sequence>MHFCKINICKMRKNTIQEIPMRMTILIGISLLFINISKVAQAQAHKSPGTFTDILSSLENPRNSEGDFITLKDGRILFAYTRFMNSTSDHAPAQIMGRYSEDGGKTWSVKDKLIVEREGDQNVMSVSFLRLQNGDIALFYARKNSLEDCIPMVRISKDETQTWSEPTPIITDQNGYFVLNNDRVIQLKSGRILAPVSLHKTPNSEWRNRGEIRCFYSDDMGNSWKMGQVLPVPINAISQEPGVVEMNDGRIMMNIRTNQGAQYSSFSLDEGITWSLANKTIIPSPISPASLKRLNGTGDLILAWNNNGKSGPGYFKSKRTPLTVAISKDEGQSWVNIQNIEGSSHASYAYTAIHEVDDHILFAYYVKHDDKPGYDLRIRRMSLKEIYDFDNPYPVLIVANKHSNTLSYLDPVKMEVLETINIGNNPHEITISPNQRFAYLSSYEAPGDKIFVVDLMKRQQVDTIHTGEYTRIHGAAFSPEGTHAYFTAGQTGHVVEVETATNTVSRAIPTGGEISHMVYLSPDGKHLLTANISSENISVINRESGELETLIPAGKGVEGMAFTPDGKYLWALNQTGGSITVINWLSKTVVTEFECSGMPVRIKFSKDGSRAYVAGWEKNGTLTVIDVASKKEIKRIPVGSYAIGVEISSDGKYAFVGCEDAGKTSIGKDGEENLEKLKAKSDGVHVVDLHKLEVVKVIETGLGPDPMQLWWPPNKLIED</sequence>
<feature type="domain" description="Sialidase" evidence="2">
    <location>
        <begin position="94"/>
        <end position="358"/>
    </location>
</feature>
<proteinExistence type="predicted"/>
<dbReference type="InterPro" id="IPR011040">
    <property type="entry name" value="Sialidase"/>
</dbReference>
<dbReference type="Gene3D" id="2.120.10.10">
    <property type="match status" value="1"/>
</dbReference>
<dbReference type="InterPro" id="IPR051200">
    <property type="entry name" value="Host-pathogen_enzymatic-act"/>
</dbReference>
<dbReference type="SUPFAM" id="SSF50939">
    <property type="entry name" value="Sialidases"/>
    <property type="match status" value="1"/>
</dbReference>
<dbReference type="InterPro" id="IPR048433">
    <property type="entry name" value="YNCE-like_beta-prop"/>
</dbReference>
<dbReference type="InterPro" id="IPR036278">
    <property type="entry name" value="Sialidase_sf"/>
</dbReference>
<organism evidence="4 5">
    <name type="scientific">Cyclobacterium amurskyense</name>
    <dbReference type="NCBI Taxonomy" id="320787"/>
    <lineage>
        <taxon>Bacteria</taxon>
        <taxon>Pseudomonadati</taxon>
        <taxon>Bacteroidota</taxon>
        <taxon>Cytophagia</taxon>
        <taxon>Cytophagales</taxon>
        <taxon>Cyclobacteriaceae</taxon>
        <taxon>Cyclobacterium</taxon>
    </lineage>
</organism>
<dbReference type="AlphaFoldDB" id="A0A0H4P7Q6"/>
<feature type="domain" description="YNCE-like beta-propeller" evidence="3">
    <location>
        <begin position="396"/>
        <end position="645"/>
    </location>
</feature>
<evidence type="ECO:0000313" key="5">
    <source>
        <dbReference type="Proteomes" id="UP000036520"/>
    </source>
</evidence>
<reference evidence="4 5" key="1">
    <citation type="submission" date="2015-07" db="EMBL/GenBank/DDBJ databases">
        <authorList>
            <person name="Kim K.M."/>
        </authorList>
    </citation>
    <scope>NUCLEOTIDE SEQUENCE [LARGE SCALE GENOMIC DNA]</scope>
    <source>
        <strain evidence="4 5">KCTC 12363</strain>
    </source>
</reference>
<evidence type="ECO:0000259" key="2">
    <source>
        <dbReference type="Pfam" id="PF13088"/>
    </source>
</evidence>
<evidence type="ECO:0000256" key="1">
    <source>
        <dbReference type="ARBA" id="ARBA00022729"/>
    </source>
</evidence>
<evidence type="ECO:0000259" key="3">
    <source>
        <dbReference type="Pfam" id="PF21783"/>
    </source>
</evidence>
<accession>A0A0H4P7Q6</accession>
<dbReference type="STRING" id="320787.CA2015_0731"/>
<dbReference type="EMBL" id="CP012040">
    <property type="protein sequence ID" value="AKP50194.1"/>
    <property type="molecule type" value="Genomic_DNA"/>
</dbReference>
<dbReference type="KEGG" id="camu:CA2015_0731"/>
<dbReference type="InterPro" id="IPR015943">
    <property type="entry name" value="WD40/YVTN_repeat-like_dom_sf"/>
</dbReference>
<dbReference type="Pfam" id="PF21783">
    <property type="entry name" value="YNCE"/>
    <property type="match status" value="1"/>
</dbReference>
<dbReference type="CDD" id="cd15482">
    <property type="entry name" value="Sialidase_non-viral"/>
    <property type="match status" value="1"/>
</dbReference>
<dbReference type="InterPro" id="IPR011048">
    <property type="entry name" value="Haem_d1_sf"/>
</dbReference>
<dbReference type="Gene3D" id="2.130.10.10">
    <property type="entry name" value="YVTN repeat-like/Quinoprotein amine dehydrogenase"/>
    <property type="match status" value="1"/>
</dbReference>
<dbReference type="SUPFAM" id="SSF51004">
    <property type="entry name" value="C-terminal (heme d1) domain of cytochrome cd1-nitrite reductase"/>
    <property type="match status" value="1"/>
</dbReference>
<dbReference type="PANTHER" id="PTHR47197">
    <property type="entry name" value="PROTEIN NIRF"/>
    <property type="match status" value="1"/>
</dbReference>
<evidence type="ECO:0000313" key="4">
    <source>
        <dbReference type="EMBL" id="AKP50194.1"/>
    </source>
</evidence>
<dbReference type="Proteomes" id="UP000036520">
    <property type="component" value="Chromosome"/>
</dbReference>
<keyword evidence="1" id="KW-0732">Signal</keyword>